<evidence type="ECO:0000256" key="1">
    <source>
        <dbReference type="ARBA" id="ARBA00001946"/>
    </source>
</evidence>
<dbReference type="InterPro" id="IPR000086">
    <property type="entry name" value="NUDIX_hydrolase_dom"/>
</dbReference>
<evidence type="ECO:0000259" key="3">
    <source>
        <dbReference type="PROSITE" id="PS51462"/>
    </source>
</evidence>
<dbReference type="PANTHER" id="PTHR43046:SF14">
    <property type="entry name" value="MUTT_NUDIX FAMILY PROTEIN"/>
    <property type="match status" value="1"/>
</dbReference>
<dbReference type="EMBL" id="JQ256786">
    <property type="protein sequence ID" value="AFI78624.1"/>
    <property type="molecule type" value="Genomic_DNA"/>
</dbReference>
<dbReference type="SUPFAM" id="SSF55811">
    <property type="entry name" value="Nudix"/>
    <property type="match status" value="1"/>
</dbReference>
<name>I1X549_9BACT</name>
<accession>I1X549</accession>
<feature type="domain" description="Nudix hydrolase" evidence="3">
    <location>
        <begin position="7"/>
        <end position="144"/>
    </location>
</feature>
<dbReference type="Gene3D" id="3.90.79.10">
    <property type="entry name" value="Nucleoside Triphosphate Pyrophosphohydrolase"/>
    <property type="match status" value="1"/>
</dbReference>
<evidence type="ECO:0000256" key="2">
    <source>
        <dbReference type="ARBA" id="ARBA00022801"/>
    </source>
</evidence>
<proteinExistence type="predicted"/>
<dbReference type="PANTHER" id="PTHR43046">
    <property type="entry name" value="GDP-MANNOSE MANNOSYL HYDROLASE"/>
    <property type="match status" value="1"/>
</dbReference>
<dbReference type="GO" id="GO:0016787">
    <property type="term" value="F:hydrolase activity"/>
    <property type="evidence" value="ECO:0007669"/>
    <property type="project" value="UniProtKB-KW"/>
</dbReference>
<organism evidence="4">
    <name type="scientific">uncultured bacterium ws643C1</name>
    <dbReference type="NCBI Taxonomy" id="1131833"/>
    <lineage>
        <taxon>Bacteria</taxon>
        <taxon>environmental samples</taxon>
    </lineage>
</organism>
<comment type="cofactor">
    <cofactor evidence="1">
        <name>Mg(2+)</name>
        <dbReference type="ChEBI" id="CHEBI:18420"/>
    </cofactor>
</comment>
<dbReference type="Pfam" id="PF00293">
    <property type="entry name" value="NUDIX"/>
    <property type="match status" value="1"/>
</dbReference>
<protein>
    <submittedName>
        <fullName evidence="4">Protein containing NUDIX hydrolase, core domain</fullName>
    </submittedName>
</protein>
<dbReference type="PROSITE" id="PS51462">
    <property type="entry name" value="NUDIX"/>
    <property type="match status" value="1"/>
</dbReference>
<dbReference type="AlphaFoldDB" id="I1X549"/>
<gene>
    <name evidence="4" type="ORF">ws643C1_0034</name>
</gene>
<reference evidence="4" key="1">
    <citation type="journal article" date="2012" name="ISME J.">
        <title>Roseobacter clade bacteria are abundant in coastal sediments and encode a novel combination of sulfur oxidation genes.</title>
        <authorList>
            <person name="Lenk S."/>
            <person name="Moraru C."/>
            <person name="Hahnke S."/>
            <person name="Arnds J."/>
            <person name="Richter M."/>
            <person name="Kube M."/>
            <person name="Reinhardt R."/>
            <person name="Brinkhoff T."/>
            <person name="Harder J."/>
            <person name="Amann R."/>
            <person name="Mussmann M."/>
        </authorList>
    </citation>
    <scope>NUCLEOTIDE SEQUENCE</scope>
</reference>
<keyword evidence="2 4" id="KW-0378">Hydrolase</keyword>
<sequence>MMGLEPGIRNGVRAVILRERQLLLLRKAYEDGSERYVLPGGAQDAGETLTDALQRECREEIGTEVIVSGLLYLADYFKPRTSQPGVIRQQLELLFLCEVPGDYVAQNGHAPDKHQDAVVWVAQDHLTHIQLSPSDLVGCLSSAGLTSHPVYLGEIKP</sequence>
<evidence type="ECO:0000313" key="4">
    <source>
        <dbReference type="EMBL" id="AFI78624.1"/>
    </source>
</evidence>
<dbReference type="InterPro" id="IPR015797">
    <property type="entry name" value="NUDIX_hydrolase-like_dom_sf"/>
</dbReference>